<keyword evidence="2" id="KW-0540">Nuclease</keyword>
<keyword evidence="4" id="KW-1185">Reference proteome</keyword>
<dbReference type="CDD" id="cd09752">
    <property type="entry name" value="Cas5_I-C"/>
    <property type="match status" value="1"/>
</dbReference>
<name>A0ABS6K612_9FIRM</name>
<comment type="function">
    <text evidence="2">CRISPR (clustered regularly interspaced short palindromic repeat) is an adaptive immune system that provides protection against mobile genetic elements (viruses, transposable elements and conjugative plasmids). CRISPR clusters contain spacers, sequences complementary to antecedent mobile elements, and target invading nucleic acids. CRISPR clusters are transcribed and processed into CRISPR RNA (crRNA).</text>
</comment>
<comment type="similarity">
    <text evidence="2">Belongs to the CRISPR-associated protein Cas5 family. Subtype I-C/Dvulg subfamily.</text>
</comment>
<keyword evidence="2" id="KW-0694">RNA-binding</keyword>
<reference evidence="3 4" key="1">
    <citation type="submission" date="2021-06" db="EMBL/GenBank/DDBJ databases">
        <title>Description of novel taxa of the family Lachnospiraceae.</title>
        <authorList>
            <person name="Chaplin A.V."/>
            <person name="Sokolova S.R."/>
            <person name="Pikina A.P."/>
            <person name="Korzhanova M."/>
            <person name="Belova V."/>
            <person name="Korostin D."/>
            <person name="Efimov B.A."/>
        </authorList>
    </citation>
    <scope>NUCLEOTIDE SEQUENCE [LARGE SCALE GENOMIC DNA]</scope>
    <source>
        <strain evidence="3 4">ASD4241</strain>
    </source>
</reference>
<dbReference type="EC" id="3.1.-.-" evidence="2"/>
<dbReference type="InterPro" id="IPR010155">
    <property type="entry name" value="CRISPR-assoc_prot_Cas5d"/>
</dbReference>
<dbReference type="NCBIfam" id="TIGR01876">
    <property type="entry name" value="cas_Cas5d"/>
    <property type="match status" value="1"/>
</dbReference>
<proteinExistence type="inferred from homology"/>
<protein>
    <recommendedName>
        <fullName evidence="2">pre-crRNA processing endonuclease</fullName>
        <ecNumber evidence="2">3.1.-.-</ecNumber>
    </recommendedName>
</protein>
<evidence type="ECO:0000313" key="3">
    <source>
        <dbReference type="EMBL" id="MBU9725938.1"/>
    </source>
</evidence>
<evidence type="ECO:0000256" key="1">
    <source>
        <dbReference type="ARBA" id="ARBA00023118"/>
    </source>
</evidence>
<accession>A0ABS6K612</accession>
<dbReference type="PIRSF" id="PIRSF029950">
    <property type="entry name" value="Cas_CT1134"/>
    <property type="match status" value="1"/>
</dbReference>
<gene>
    <name evidence="3" type="primary">cas5c</name>
    <name evidence="3" type="ORF">KTH90_07915</name>
</gene>
<organism evidence="3 4">
    <name type="scientific">Diplocloster modestus</name>
    <dbReference type="NCBI Taxonomy" id="2850322"/>
    <lineage>
        <taxon>Bacteria</taxon>
        <taxon>Bacillati</taxon>
        <taxon>Bacillota</taxon>
        <taxon>Clostridia</taxon>
        <taxon>Lachnospirales</taxon>
        <taxon>Lachnospiraceae</taxon>
        <taxon>Diplocloster</taxon>
    </lineage>
</organism>
<dbReference type="RefSeq" id="WP_158350130.1">
    <property type="nucleotide sequence ID" value="NZ_JAHQCX010000004.1"/>
</dbReference>
<dbReference type="Gene3D" id="3.30.70.2660">
    <property type="match status" value="1"/>
</dbReference>
<dbReference type="InterPro" id="IPR021124">
    <property type="entry name" value="CRISPR-assoc_prot_Cas5"/>
</dbReference>
<evidence type="ECO:0000256" key="2">
    <source>
        <dbReference type="PIRNR" id="PIRNR029950"/>
    </source>
</evidence>
<comment type="caution">
    <text evidence="3">The sequence shown here is derived from an EMBL/GenBank/DDBJ whole genome shotgun (WGS) entry which is preliminary data.</text>
</comment>
<dbReference type="NCBIfam" id="TIGR02593">
    <property type="entry name" value="CRISPR_cas5"/>
    <property type="match status" value="1"/>
</dbReference>
<sequence>MEKENSIEFKVYGRRALFSDPLTRTGGEKFTYPVPTYQALKGITESIYWKPTFVWHIDSVRVMKQIQTESQGMRPVDYGGGNTLSIYTYLKDVEYRVRAHFEWNENRPDMADDRNENKHFFIAQRMLKRGGRRDIFLGTRECQGYVEPCGFEEGEGAYDDVPELVFGLMVHGFTYPDEAVREEEKGKLTARFWNPVMERGVIHFARPEDCQKRRVLRQMEMKQFTGDHFSNAEELYEEVK</sequence>
<keyword evidence="2" id="KW-0255">Endonuclease</keyword>
<keyword evidence="2" id="KW-0378">Hydrolase</keyword>
<dbReference type="Proteomes" id="UP001314681">
    <property type="component" value="Unassembled WGS sequence"/>
</dbReference>
<keyword evidence="1 2" id="KW-0051">Antiviral defense</keyword>
<evidence type="ECO:0000313" key="4">
    <source>
        <dbReference type="Proteomes" id="UP001314681"/>
    </source>
</evidence>
<dbReference type="Pfam" id="PF09704">
    <property type="entry name" value="Cas_Cas5d"/>
    <property type="match status" value="1"/>
</dbReference>
<dbReference type="InterPro" id="IPR013422">
    <property type="entry name" value="CRISPR-assoc_prot_Cas5_N"/>
</dbReference>
<dbReference type="EMBL" id="JAHQCX010000004">
    <property type="protein sequence ID" value="MBU9725938.1"/>
    <property type="molecule type" value="Genomic_DNA"/>
</dbReference>